<comment type="subcellular location">
    <subcellularLocation>
        <location evidence="3">Endoplasmic reticulum membrane</location>
        <topology evidence="3">Multi-pass membrane protein</topology>
    </subcellularLocation>
</comment>
<evidence type="ECO:0000256" key="11">
    <source>
        <dbReference type="ARBA" id="ARBA00022989"/>
    </source>
</evidence>
<dbReference type="Gene3D" id="3.30.450.20">
    <property type="entry name" value="PAS domain"/>
    <property type="match status" value="1"/>
</dbReference>
<dbReference type="SUPFAM" id="SSF55781">
    <property type="entry name" value="GAF domain-like"/>
    <property type="match status" value="1"/>
</dbReference>
<dbReference type="Gene3D" id="1.10.287.130">
    <property type="match status" value="1"/>
</dbReference>
<evidence type="ECO:0000256" key="10">
    <source>
        <dbReference type="ARBA" id="ARBA00022824"/>
    </source>
</evidence>
<comment type="caution">
    <text evidence="18">The sequence shown here is derived from an EMBL/GenBank/DDBJ whole genome shotgun (WGS) entry which is preliminary data.</text>
</comment>
<dbReference type="GO" id="GO:0000155">
    <property type="term" value="F:phosphorelay sensor kinase activity"/>
    <property type="evidence" value="ECO:0007669"/>
    <property type="project" value="InterPro"/>
</dbReference>
<dbReference type="InterPro" id="IPR003018">
    <property type="entry name" value="GAF"/>
</dbReference>
<protein>
    <recommendedName>
        <fullName evidence="5">histidine kinase</fullName>
        <ecNumber evidence="5">2.7.13.3</ecNumber>
    </recommendedName>
</protein>
<evidence type="ECO:0000256" key="15">
    <source>
        <dbReference type="ARBA" id="ARBA00023157"/>
    </source>
</evidence>
<keyword evidence="7 16" id="KW-0812">Transmembrane</keyword>
<evidence type="ECO:0000256" key="16">
    <source>
        <dbReference type="SAM" id="Phobius"/>
    </source>
</evidence>
<dbReference type="EMBL" id="MRCE01000005">
    <property type="protein sequence ID" value="OKH39421.1"/>
    <property type="molecule type" value="Genomic_DNA"/>
</dbReference>
<keyword evidence="12" id="KW-0186">Copper</keyword>
<dbReference type="InterPro" id="IPR036890">
    <property type="entry name" value="HATPase_C_sf"/>
</dbReference>
<sequence>MFKLEQNILALNVFIPHGHCYLWKPGLVSLHIASDSLIALAYYSIPITLIYFTQKRRDLPFNWIFFLFGAFIILCGTTHLMEIWTLWHPIYWVSGFLKAITASVSLFTAGAMLHLVPQALTLPLIVRQKTSELEAIVQGFPDLYFRLDWNGTILDCNSGRSPNTSNLYAPPEVFLGKRMQDILPPNVGCQFEEAIRQIAETKSAVGIEYSLPIQNEEQSYEARIIPVLDGEIFVIVRNISDRKRAEAALRQSEALYRELARREELVNRLANQIRNSLELETILETAVQEIRSLLKLERCNFTWLRLHASPPSAEIVKEAREPYLPSLLGKYPLDLTDPLIQQILNQEIIRVDDIQNSADPVVRGLFDTWGCRSLVMLPIPSPSGDMGLFDCVQESSVRLWSDWEVELLSVVAGQIAIAISQAELYQQSCTRSQQLEQVVKELKATQAQLIQTEKMSSLGQLVAGVAHEINNPVNFIYGNLTHANKYTEDLVYLADLYQQHYPQPPIEIQEFVENIELYYLKEDLPKLLNSMKVGANRIRDIVLSLRNFSRLDEAEMKAVDIHEGIDNTLLILQNRLKAKQEHPAIQVIKEYSKIPLVECYAGQLNQVFMNILTNAIDALDEFNKQRSIAEIKKNPSTIKIRTGMENGDRVIIQIVDNGLGMTREVRDRLFDPFFTTKPVGQGTGLGMSISYQIVVEKHGGQLKCFSELGQGAEFLIQIPIRQKTST</sequence>
<dbReference type="InterPro" id="IPR003594">
    <property type="entry name" value="HATPase_dom"/>
</dbReference>
<evidence type="ECO:0000256" key="8">
    <source>
        <dbReference type="ARBA" id="ARBA00022745"/>
    </source>
</evidence>
<keyword evidence="9" id="KW-0418">Kinase</keyword>
<dbReference type="Gene3D" id="3.30.565.10">
    <property type="entry name" value="Histidine kinase-like ATPase, C-terminal domain"/>
    <property type="match status" value="1"/>
</dbReference>
<evidence type="ECO:0000256" key="3">
    <source>
        <dbReference type="ARBA" id="ARBA00004477"/>
    </source>
</evidence>
<evidence type="ECO:0000256" key="13">
    <source>
        <dbReference type="ARBA" id="ARBA00023012"/>
    </source>
</evidence>
<dbReference type="SUPFAM" id="SSF55785">
    <property type="entry name" value="PYP-like sensor domain (PAS domain)"/>
    <property type="match status" value="1"/>
</dbReference>
<keyword evidence="11 16" id="KW-1133">Transmembrane helix</keyword>
<dbReference type="PRINTS" id="PR00344">
    <property type="entry name" value="BCTRLSENSOR"/>
</dbReference>
<evidence type="ECO:0000256" key="14">
    <source>
        <dbReference type="ARBA" id="ARBA00023136"/>
    </source>
</evidence>
<keyword evidence="6" id="KW-0597">Phosphoprotein</keyword>
<dbReference type="AlphaFoldDB" id="A0A1U7IQ38"/>
<dbReference type="Pfam" id="PF01590">
    <property type="entry name" value="GAF"/>
    <property type="match status" value="1"/>
</dbReference>
<keyword evidence="15" id="KW-1015">Disulfide bond</keyword>
<dbReference type="Pfam" id="PF25487">
    <property type="entry name" value="ETR1_N"/>
    <property type="match status" value="1"/>
</dbReference>
<evidence type="ECO:0000256" key="2">
    <source>
        <dbReference type="ARBA" id="ARBA00001935"/>
    </source>
</evidence>
<gene>
    <name evidence="18" type="ORF">NIES2119_06700</name>
</gene>
<dbReference type="SUPFAM" id="SSF55874">
    <property type="entry name" value="ATPase domain of HSP90 chaperone/DNA topoisomerase II/histidine kinase"/>
    <property type="match status" value="1"/>
</dbReference>
<evidence type="ECO:0000256" key="4">
    <source>
        <dbReference type="ARBA" id="ARBA00009842"/>
    </source>
</evidence>
<dbReference type="Gene3D" id="3.30.450.40">
    <property type="match status" value="1"/>
</dbReference>
<evidence type="ECO:0000259" key="17">
    <source>
        <dbReference type="PROSITE" id="PS50109"/>
    </source>
</evidence>
<accession>A0A1U7IQ38</accession>
<evidence type="ECO:0000256" key="6">
    <source>
        <dbReference type="ARBA" id="ARBA00022553"/>
    </source>
</evidence>
<dbReference type="Proteomes" id="UP000185860">
    <property type="component" value="Unassembled WGS sequence"/>
</dbReference>
<dbReference type="SMART" id="SM00065">
    <property type="entry name" value="GAF"/>
    <property type="match status" value="1"/>
</dbReference>
<evidence type="ECO:0000256" key="5">
    <source>
        <dbReference type="ARBA" id="ARBA00012438"/>
    </source>
</evidence>
<dbReference type="InterPro" id="IPR003661">
    <property type="entry name" value="HisK_dim/P_dom"/>
</dbReference>
<keyword evidence="10" id="KW-0256">Endoplasmic reticulum</keyword>
<organism evidence="18 19">
    <name type="scientific">[Phormidium ambiguum] IAM M-71</name>
    <dbReference type="NCBI Taxonomy" id="454136"/>
    <lineage>
        <taxon>Bacteria</taxon>
        <taxon>Bacillati</taxon>
        <taxon>Cyanobacteriota</taxon>
        <taxon>Cyanophyceae</taxon>
        <taxon>Oscillatoriophycideae</taxon>
        <taxon>Aerosakkonematales</taxon>
        <taxon>Aerosakkonemataceae</taxon>
        <taxon>Floridanema</taxon>
    </lineage>
</organism>
<dbReference type="InterPro" id="IPR004358">
    <property type="entry name" value="Sig_transdc_His_kin-like_C"/>
</dbReference>
<dbReference type="InterPro" id="IPR035965">
    <property type="entry name" value="PAS-like_dom_sf"/>
</dbReference>
<dbReference type="SUPFAM" id="SSF47384">
    <property type="entry name" value="Homodimeric domain of signal transducing histidine kinase"/>
    <property type="match status" value="1"/>
</dbReference>
<keyword evidence="14 16" id="KW-0472">Membrane</keyword>
<dbReference type="CDD" id="cd00082">
    <property type="entry name" value="HisKA"/>
    <property type="match status" value="1"/>
</dbReference>
<dbReference type="PANTHER" id="PTHR43065">
    <property type="entry name" value="SENSOR HISTIDINE KINASE"/>
    <property type="match status" value="1"/>
</dbReference>
<feature type="domain" description="Histidine kinase" evidence="17">
    <location>
        <begin position="464"/>
        <end position="722"/>
    </location>
</feature>
<evidence type="ECO:0000256" key="1">
    <source>
        <dbReference type="ARBA" id="ARBA00000085"/>
    </source>
</evidence>
<evidence type="ECO:0000256" key="9">
    <source>
        <dbReference type="ARBA" id="ARBA00022777"/>
    </source>
</evidence>
<evidence type="ECO:0000313" key="18">
    <source>
        <dbReference type="EMBL" id="OKH39421.1"/>
    </source>
</evidence>
<reference evidence="18 19" key="1">
    <citation type="submission" date="2016-11" db="EMBL/GenBank/DDBJ databases">
        <title>Draft Genome Sequences of Nine Cyanobacterial Strains from Diverse Habitats.</title>
        <authorList>
            <person name="Zhu T."/>
            <person name="Hou S."/>
            <person name="Lu X."/>
            <person name="Hess W.R."/>
        </authorList>
    </citation>
    <scope>NUCLEOTIDE SEQUENCE [LARGE SCALE GENOMIC DNA]</scope>
    <source>
        <strain evidence="18 19">IAM M-71</strain>
    </source>
</reference>
<dbReference type="Pfam" id="PF02518">
    <property type="entry name" value="HATPase_c"/>
    <property type="match status" value="1"/>
</dbReference>
<dbReference type="SMART" id="SM00387">
    <property type="entry name" value="HATPase_c"/>
    <property type="match status" value="1"/>
</dbReference>
<keyword evidence="13" id="KW-0902">Two-component regulatory system</keyword>
<comment type="similarity">
    <text evidence="4">Belongs to the ethylene receptor family.</text>
</comment>
<dbReference type="RefSeq" id="WP_073592676.1">
    <property type="nucleotide sequence ID" value="NZ_MRCE01000005.1"/>
</dbReference>
<evidence type="ECO:0000256" key="7">
    <source>
        <dbReference type="ARBA" id="ARBA00022692"/>
    </source>
</evidence>
<proteinExistence type="inferred from homology"/>
<evidence type="ECO:0000256" key="12">
    <source>
        <dbReference type="ARBA" id="ARBA00023008"/>
    </source>
</evidence>
<comment type="cofactor">
    <cofactor evidence="2">
        <name>Cu cation</name>
        <dbReference type="ChEBI" id="CHEBI:23378"/>
    </cofactor>
</comment>
<feature type="transmembrane region" description="Helical" evidence="16">
    <location>
        <begin position="64"/>
        <end position="84"/>
    </location>
</feature>
<dbReference type="Pfam" id="PF08448">
    <property type="entry name" value="PAS_4"/>
    <property type="match status" value="1"/>
</dbReference>
<feature type="transmembrane region" description="Helical" evidence="16">
    <location>
        <begin position="32"/>
        <end position="52"/>
    </location>
</feature>
<dbReference type="OrthoDB" id="9808408at2"/>
<dbReference type="PANTHER" id="PTHR43065:SF50">
    <property type="entry name" value="HISTIDINE KINASE"/>
    <property type="match status" value="1"/>
</dbReference>
<dbReference type="InterPro" id="IPR005467">
    <property type="entry name" value="His_kinase_dom"/>
</dbReference>
<keyword evidence="9" id="KW-0808">Transferase</keyword>
<dbReference type="InterPro" id="IPR036097">
    <property type="entry name" value="HisK_dim/P_sf"/>
</dbReference>
<dbReference type="InterPro" id="IPR029016">
    <property type="entry name" value="GAF-like_dom_sf"/>
</dbReference>
<dbReference type="InterPro" id="IPR058544">
    <property type="entry name" value="ETR1_N"/>
</dbReference>
<name>A0A1U7IQ38_9CYAN</name>
<dbReference type="STRING" id="454136.NIES2119_06700"/>
<dbReference type="EC" id="2.7.13.3" evidence="5"/>
<keyword evidence="8" id="KW-0936">Ethylene signaling pathway</keyword>
<dbReference type="InterPro" id="IPR013656">
    <property type="entry name" value="PAS_4"/>
</dbReference>
<dbReference type="PROSITE" id="PS50109">
    <property type="entry name" value="HIS_KIN"/>
    <property type="match status" value="1"/>
</dbReference>
<comment type="catalytic activity">
    <reaction evidence="1">
        <text>ATP + protein L-histidine = ADP + protein N-phospho-L-histidine.</text>
        <dbReference type="EC" id="2.7.13.3"/>
    </reaction>
</comment>
<evidence type="ECO:0000313" key="19">
    <source>
        <dbReference type="Proteomes" id="UP000185860"/>
    </source>
</evidence>